<reference evidence="2 3" key="1">
    <citation type="submission" date="2017-11" db="EMBL/GenBank/DDBJ databases">
        <title>De-novo sequencing of pomegranate (Punica granatum L.) genome.</title>
        <authorList>
            <person name="Akparov Z."/>
            <person name="Amiraslanov A."/>
            <person name="Hajiyeva S."/>
            <person name="Abbasov M."/>
            <person name="Kaur K."/>
            <person name="Hamwieh A."/>
            <person name="Solovyev V."/>
            <person name="Salamov A."/>
            <person name="Braich B."/>
            <person name="Kosarev P."/>
            <person name="Mahmoud A."/>
            <person name="Hajiyev E."/>
            <person name="Babayeva S."/>
            <person name="Izzatullayeva V."/>
            <person name="Mammadov A."/>
            <person name="Mammadov A."/>
            <person name="Sharifova S."/>
            <person name="Ojaghi J."/>
            <person name="Eynullazada K."/>
            <person name="Bayramov B."/>
            <person name="Abdulazimova A."/>
            <person name="Shahmuradov I."/>
        </authorList>
    </citation>
    <scope>NUCLEOTIDE SEQUENCE [LARGE SCALE GENOMIC DNA]</scope>
    <source>
        <strain evidence="3">cv. AG2017</strain>
        <tissue evidence="2">Leaf</tissue>
    </source>
</reference>
<evidence type="ECO:0000313" key="2">
    <source>
        <dbReference type="EMBL" id="PKI73281.1"/>
    </source>
</evidence>
<feature type="compositionally biased region" description="Basic and acidic residues" evidence="1">
    <location>
        <begin position="58"/>
        <end position="77"/>
    </location>
</feature>
<evidence type="ECO:0000256" key="1">
    <source>
        <dbReference type="SAM" id="MobiDB-lite"/>
    </source>
</evidence>
<protein>
    <submittedName>
        <fullName evidence="2">Uncharacterized protein</fullName>
    </submittedName>
</protein>
<feature type="region of interest" description="Disordered" evidence="1">
    <location>
        <begin position="45"/>
        <end position="77"/>
    </location>
</feature>
<accession>A0A2I0KXT4</accession>
<gene>
    <name evidence="2" type="ORF">CRG98_006219</name>
</gene>
<feature type="compositionally biased region" description="Basic residues" evidence="1">
    <location>
        <begin position="45"/>
        <end position="57"/>
    </location>
</feature>
<dbReference type="AlphaFoldDB" id="A0A2I0KXT4"/>
<organism evidence="2 3">
    <name type="scientific">Punica granatum</name>
    <name type="common">Pomegranate</name>
    <dbReference type="NCBI Taxonomy" id="22663"/>
    <lineage>
        <taxon>Eukaryota</taxon>
        <taxon>Viridiplantae</taxon>
        <taxon>Streptophyta</taxon>
        <taxon>Embryophyta</taxon>
        <taxon>Tracheophyta</taxon>
        <taxon>Spermatophyta</taxon>
        <taxon>Magnoliopsida</taxon>
        <taxon>eudicotyledons</taxon>
        <taxon>Gunneridae</taxon>
        <taxon>Pentapetalae</taxon>
        <taxon>rosids</taxon>
        <taxon>malvids</taxon>
        <taxon>Myrtales</taxon>
        <taxon>Lythraceae</taxon>
        <taxon>Punica</taxon>
    </lineage>
</organism>
<sequence>MARFEREQKSERGRAFLGGRSSFDELEIASISICHSRRRRIPTLRRRRRRRRHHHRRTAAEAHVKMGERGERREEEWGGRERERESLLMIHGNG</sequence>
<name>A0A2I0KXT4_PUNGR</name>
<comment type="caution">
    <text evidence="2">The sequence shown here is derived from an EMBL/GenBank/DDBJ whole genome shotgun (WGS) entry which is preliminary data.</text>
</comment>
<keyword evidence="3" id="KW-1185">Reference proteome</keyword>
<dbReference type="Proteomes" id="UP000233551">
    <property type="component" value="Unassembled WGS sequence"/>
</dbReference>
<evidence type="ECO:0000313" key="3">
    <source>
        <dbReference type="Proteomes" id="UP000233551"/>
    </source>
</evidence>
<dbReference type="EMBL" id="PGOL01000277">
    <property type="protein sequence ID" value="PKI73281.1"/>
    <property type="molecule type" value="Genomic_DNA"/>
</dbReference>
<proteinExistence type="predicted"/>